<evidence type="ECO:0000256" key="2">
    <source>
        <dbReference type="ARBA" id="ARBA00022741"/>
    </source>
</evidence>
<dbReference type="PROSITE" id="PS50011">
    <property type="entry name" value="PROTEIN_KINASE_DOM"/>
    <property type="match status" value="1"/>
</dbReference>
<dbReference type="PROSITE" id="PS00107">
    <property type="entry name" value="PROTEIN_KINASE_ATP"/>
    <property type="match status" value="1"/>
</dbReference>
<dbReference type="GO" id="GO:0004674">
    <property type="term" value="F:protein serine/threonine kinase activity"/>
    <property type="evidence" value="ECO:0007669"/>
    <property type="project" value="TreeGrafter"/>
</dbReference>
<accession>A0A916EJ97</accession>
<protein>
    <recommendedName>
        <fullName evidence="6">Protein kinase domain-containing protein</fullName>
    </recommendedName>
</protein>
<evidence type="ECO:0000256" key="3">
    <source>
        <dbReference type="ARBA" id="ARBA00022777"/>
    </source>
</evidence>
<dbReference type="GO" id="GO:0005524">
    <property type="term" value="F:ATP binding"/>
    <property type="evidence" value="ECO:0007669"/>
    <property type="project" value="UniProtKB-UniRule"/>
</dbReference>
<name>A0A916EJ97_9GLOM</name>
<evidence type="ECO:0000256" key="4">
    <source>
        <dbReference type="ARBA" id="ARBA00022840"/>
    </source>
</evidence>
<comment type="caution">
    <text evidence="7">The sequence shown here is derived from an EMBL/GenBank/DDBJ whole genome shotgun (WGS) entry which is preliminary data.</text>
</comment>
<gene>
    <name evidence="7" type="ORF">CHRIB12_LOCUS22587</name>
</gene>
<sequence length="259" mass="30402">MSSDIEINDTEITKNQNEFAKWIEEAIDKGYFKHYEYEYFNNIQEVGSGGFGKVYRVKWKNSDKFLALKSFYNFDNVTIKEIVRELKLQRDIQFHDNVIKFYGLTKLESESNAAQLKNYMFVMEYANDGSLQNYLKKNFTTLTWDDKCKLAYQLASAVSCLHNEEIVHRDLHSGNVLIHQKIIKLADFGLSRRIGETSKNQSKIFAIEILQGRREKPIPGTPMDYIKIYTECWHENPDNRPTINQMIMNQSRSLIRVVL</sequence>
<dbReference type="Pfam" id="PF00069">
    <property type="entry name" value="Pkinase"/>
    <property type="match status" value="1"/>
</dbReference>
<keyword evidence="2 5" id="KW-0547">Nucleotide-binding</keyword>
<evidence type="ECO:0000256" key="1">
    <source>
        <dbReference type="ARBA" id="ARBA00022679"/>
    </source>
</evidence>
<dbReference type="PIRSF" id="PIRSF000654">
    <property type="entry name" value="Integrin-linked_kinase"/>
    <property type="match status" value="1"/>
</dbReference>
<dbReference type="Proteomes" id="UP000684084">
    <property type="component" value="Unassembled WGS sequence"/>
</dbReference>
<dbReference type="InterPro" id="IPR051681">
    <property type="entry name" value="Ser/Thr_Kinases-Pseudokinases"/>
</dbReference>
<dbReference type="PANTHER" id="PTHR44329:SF288">
    <property type="entry name" value="MITOGEN-ACTIVATED PROTEIN KINASE KINASE KINASE 20"/>
    <property type="match status" value="1"/>
</dbReference>
<dbReference type="AlphaFoldDB" id="A0A916EJ97"/>
<evidence type="ECO:0000259" key="6">
    <source>
        <dbReference type="PROSITE" id="PS50011"/>
    </source>
</evidence>
<keyword evidence="1" id="KW-0808">Transferase</keyword>
<evidence type="ECO:0000313" key="8">
    <source>
        <dbReference type="Proteomes" id="UP000684084"/>
    </source>
</evidence>
<dbReference type="EMBL" id="CAGKOT010000079">
    <property type="protein sequence ID" value="CAB5392837.1"/>
    <property type="molecule type" value="Genomic_DNA"/>
</dbReference>
<dbReference type="OrthoDB" id="10261027at2759"/>
<keyword evidence="4 5" id="KW-0067">ATP-binding</keyword>
<feature type="binding site" evidence="5">
    <location>
        <position position="69"/>
    </location>
    <ligand>
        <name>ATP</name>
        <dbReference type="ChEBI" id="CHEBI:30616"/>
    </ligand>
</feature>
<dbReference type="InterPro" id="IPR000719">
    <property type="entry name" value="Prot_kinase_dom"/>
</dbReference>
<evidence type="ECO:0000256" key="5">
    <source>
        <dbReference type="PROSITE-ProRule" id="PRU10141"/>
    </source>
</evidence>
<evidence type="ECO:0000313" key="7">
    <source>
        <dbReference type="EMBL" id="CAB5392837.1"/>
    </source>
</evidence>
<proteinExistence type="predicted"/>
<dbReference type="InterPro" id="IPR017441">
    <property type="entry name" value="Protein_kinase_ATP_BS"/>
</dbReference>
<organism evidence="7 8">
    <name type="scientific">Rhizophagus irregularis</name>
    <dbReference type="NCBI Taxonomy" id="588596"/>
    <lineage>
        <taxon>Eukaryota</taxon>
        <taxon>Fungi</taxon>
        <taxon>Fungi incertae sedis</taxon>
        <taxon>Mucoromycota</taxon>
        <taxon>Glomeromycotina</taxon>
        <taxon>Glomeromycetes</taxon>
        <taxon>Glomerales</taxon>
        <taxon>Glomeraceae</taxon>
        <taxon>Rhizophagus</taxon>
    </lineage>
</organism>
<dbReference type="PANTHER" id="PTHR44329">
    <property type="entry name" value="SERINE/THREONINE-PROTEIN KINASE TNNI3K-RELATED"/>
    <property type="match status" value="1"/>
</dbReference>
<feature type="domain" description="Protein kinase" evidence="6">
    <location>
        <begin position="40"/>
        <end position="259"/>
    </location>
</feature>
<keyword evidence="3" id="KW-0418">Kinase</keyword>
<reference evidence="7" key="1">
    <citation type="submission" date="2020-05" db="EMBL/GenBank/DDBJ databases">
        <authorList>
            <person name="Rincon C."/>
            <person name="Sanders R I."/>
            <person name="Robbins C."/>
            <person name="Chaturvedi A."/>
        </authorList>
    </citation>
    <scope>NUCLEOTIDE SEQUENCE</scope>
    <source>
        <strain evidence="7">CHB12</strain>
    </source>
</reference>